<proteinExistence type="inferred from homology"/>
<evidence type="ECO:0000256" key="3">
    <source>
        <dbReference type="ARBA" id="ARBA00022692"/>
    </source>
</evidence>
<protein>
    <submittedName>
        <fullName evidence="8">Spore germination protein</fullName>
    </submittedName>
</protein>
<feature type="transmembrane region" description="Helical" evidence="7">
    <location>
        <begin position="328"/>
        <end position="346"/>
    </location>
</feature>
<feature type="transmembrane region" description="Helical" evidence="7">
    <location>
        <begin position="380"/>
        <end position="399"/>
    </location>
</feature>
<dbReference type="PANTHER" id="PTHR22550">
    <property type="entry name" value="SPORE GERMINATION PROTEIN"/>
    <property type="match status" value="1"/>
</dbReference>
<sequence length="493" mass="55388">MKRTVEVNESILRVWFEDCKDVKIMNRKWCEDTTTTRILLVYCQHVIDHTKLKQAIAPEMCNDLLQSSFKDSNLLASNSQFPVTTLELENSNENVSRMLFEGKLLIIFQEYKRGYTIDIAKLPTRSIEQSNTEMTIRGSRDGFVEELSTNIGLIRKRLKTSSLSYDEFIIGERTQTKVGLLYLKDVASQETISQVQFKLKEINIDGVVSSAQIEEFITTGDQFSLFPLIEYTGRPDYAVNCLLHGRFILLVDGSPTATIAPVSFPFFVNTAEDQNYFYLFGSFIRLLSLLGIGISIFLPGFWVALVTYHPDQIPYTLLATLSLSREGIPFPAPLEGLIMITLFELLRQAGLRIPTAFGQTLSVVGGLIIGQAAISSGFVSPSMVVMIAISVVSTFTLVNQSFTGSLSILRYGVFLMSSFLGIIGFIFSILVIVIHVANLRSFGLPFLAPYSPPVLSSMLPSTFRMPFTKMKKRPKELHTYDNTRKRTNNDENK</sequence>
<feature type="transmembrane region" description="Helical" evidence="7">
    <location>
        <begin position="411"/>
        <end position="436"/>
    </location>
</feature>
<keyword evidence="5 6" id="KW-0472">Membrane</keyword>
<dbReference type="PIRSF" id="PIRSF005690">
    <property type="entry name" value="GerBA"/>
    <property type="match status" value="1"/>
</dbReference>
<evidence type="ECO:0000256" key="4">
    <source>
        <dbReference type="ARBA" id="ARBA00022989"/>
    </source>
</evidence>
<accession>A0A2A8H870</accession>
<dbReference type="PANTHER" id="PTHR22550:SF5">
    <property type="entry name" value="LEUCINE ZIPPER PROTEIN 4"/>
    <property type="match status" value="1"/>
</dbReference>
<dbReference type="Proteomes" id="UP000220841">
    <property type="component" value="Unassembled WGS sequence"/>
</dbReference>
<evidence type="ECO:0000313" key="8">
    <source>
        <dbReference type="EMBL" id="PEP93139.1"/>
    </source>
</evidence>
<comment type="caution">
    <text evidence="8">The sequence shown here is derived from an EMBL/GenBank/DDBJ whole genome shotgun (WGS) entry which is preliminary data.</text>
</comment>
<dbReference type="RefSeq" id="WP_098227599.1">
    <property type="nucleotide sequence ID" value="NZ_NUBY01000216.1"/>
</dbReference>
<organism evidence="8 9">
    <name type="scientific">Bacillus toyonensis</name>
    <dbReference type="NCBI Taxonomy" id="155322"/>
    <lineage>
        <taxon>Bacteria</taxon>
        <taxon>Bacillati</taxon>
        <taxon>Bacillota</taxon>
        <taxon>Bacilli</taxon>
        <taxon>Bacillales</taxon>
        <taxon>Bacillaceae</taxon>
        <taxon>Bacillus</taxon>
        <taxon>Bacillus cereus group</taxon>
    </lineage>
</organism>
<dbReference type="GO" id="GO:0009847">
    <property type="term" value="P:spore germination"/>
    <property type="evidence" value="ECO:0007669"/>
    <property type="project" value="UniProtKB-UniRule"/>
</dbReference>
<comment type="similarity">
    <text evidence="2 6">Belongs to the GerABKA family.</text>
</comment>
<reference evidence="8 9" key="1">
    <citation type="submission" date="2017-09" db="EMBL/GenBank/DDBJ databases">
        <title>Large-scale bioinformatics analysis of Bacillus genomes uncovers conserved roles of natural products in bacterial physiology.</title>
        <authorList>
            <consortium name="Agbiome Team Llc"/>
            <person name="Bleich R.M."/>
            <person name="Grubbs K.J."/>
            <person name="Santa Maria K.C."/>
            <person name="Allen S.E."/>
            <person name="Farag S."/>
            <person name="Shank E.A."/>
            <person name="Bowers A."/>
        </authorList>
    </citation>
    <scope>NUCLEOTIDE SEQUENCE [LARGE SCALE GENOMIC DNA]</scope>
    <source>
        <strain evidence="8 9">AFS021349</strain>
    </source>
</reference>
<dbReference type="Pfam" id="PF03323">
    <property type="entry name" value="GerA"/>
    <property type="match status" value="1"/>
</dbReference>
<dbReference type="InterPro" id="IPR004995">
    <property type="entry name" value="Spore_Ger"/>
</dbReference>
<evidence type="ECO:0000256" key="5">
    <source>
        <dbReference type="ARBA" id="ARBA00023136"/>
    </source>
</evidence>
<comment type="subcellular location">
    <subcellularLocation>
        <location evidence="6">Cell membrane</location>
    </subcellularLocation>
    <subcellularLocation>
        <location evidence="1">Membrane</location>
        <topology evidence="1">Multi-pass membrane protein</topology>
    </subcellularLocation>
</comment>
<keyword evidence="4 7" id="KW-1133">Transmembrane helix</keyword>
<dbReference type="EMBL" id="NUBY01000216">
    <property type="protein sequence ID" value="PEP93139.1"/>
    <property type="molecule type" value="Genomic_DNA"/>
</dbReference>
<dbReference type="GO" id="GO:0005886">
    <property type="term" value="C:plasma membrane"/>
    <property type="evidence" value="ECO:0007669"/>
    <property type="project" value="UniProtKB-SubCell"/>
</dbReference>
<evidence type="ECO:0000256" key="2">
    <source>
        <dbReference type="ARBA" id="ARBA00005278"/>
    </source>
</evidence>
<keyword evidence="3 7" id="KW-0812">Transmembrane</keyword>
<feature type="transmembrane region" description="Helical" evidence="7">
    <location>
        <begin position="286"/>
        <end position="308"/>
    </location>
</feature>
<evidence type="ECO:0000256" key="6">
    <source>
        <dbReference type="PIRNR" id="PIRNR005690"/>
    </source>
</evidence>
<evidence type="ECO:0000256" key="7">
    <source>
        <dbReference type="SAM" id="Phobius"/>
    </source>
</evidence>
<gene>
    <name evidence="8" type="ORF">CN585_27160</name>
</gene>
<feature type="transmembrane region" description="Helical" evidence="7">
    <location>
        <begin position="353"/>
        <end position="374"/>
    </location>
</feature>
<feature type="transmembrane region" description="Helical" evidence="7">
    <location>
        <begin position="442"/>
        <end position="463"/>
    </location>
</feature>
<evidence type="ECO:0000256" key="1">
    <source>
        <dbReference type="ARBA" id="ARBA00004141"/>
    </source>
</evidence>
<dbReference type="InterPro" id="IPR050768">
    <property type="entry name" value="UPF0353/GerABKA_families"/>
</dbReference>
<evidence type="ECO:0000313" key="9">
    <source>
        <dbReference type="Proteomes" id="UP000220841"/>
    </source>
</evidence>
<name>A0A2A8H870_9BACI</name>
<dbReference type="AlphaFoldDB" id="A0A2A8H870"/>